<feature type="domain" description="Nudix hydrolase" evidence="3">
    <location>
        <begin position="1"/>
        <end position="135"/>
    </location>
</feature>
<evidence type="ECO:0000313" key="5">
    <source>
        <dbReference type="Proteomes" id="UP000177349"/>
    </source>
</evidence>
<proteinExistence type="predicted"/>
<keyword evidence="2" id="KW-0378">Hydrolase</keyword>
<dbReference type="GO" id="GO:0016787">
    <property type="term" value="F:hydrolase activity"/>
    <property type="evidence" value="ECO:0007669"/>
    <property type="project" value="UniProtKB-KW"/>
</dbReference>
<evidence type="ECO:0000313" key="4">
    <source>
        <dbReference type="EMBL" id="OGY92148.1"/>
    </source>
</evidence>
<accession>A0A1G2BT20</accession>
<evidence type="ECO:0000256" key="1">
    <source>
        <dbReference type="ARBA" id="ARBA00001946"/>
    </source>
</evidence>
<evidence type="ECO:0000259" key="3">
    <source>
        <dbReference type="PROSITE" id="PS51462"/>
    </source>
</evidence>
<dbReference type="InterPro" id="IPR000086">
    <property type="entry name" value="NUDIX_hydrolase_dom"/>
</dbReference>
<dbReference type="PANTHER" id="PTHR43046">
    <property type="entry name" value="GDP-MANNOSE MANNOSYL HYDROLASE"/>
    <property type="match status" value="1"/>
</dbReference>
<dbReference type="InterPro" id="IPR015797">
    <property type="entry name" value="NUDIX_hydrolase-like_dom_sf"/>
</dbReference>
<comment type="caution">
    <text evidence="4">The sequence shown here is derived from an EMBL/GenBank/DDBJ whole genome shotgun (WGS) entry which is preliminary data.</text>
</comment>
<dbReference type="EMBL" id="MHKN01000023">
    <property type="protein sequence ID" value="OGY92148.1"/>
    <property type="molecule type" value="Genomic_DNA"/>
</dbReference>
<dbReference type="Pfam" id="PF00293">
    <property type="entry name" value="NUDIX"/>
    <property type="match status" value="1"/>
</dbReference>
<gene>
    <name evidence="4" type="ORF">A3B31_01955</name>
</gene>
<comment type="cofactor">
    <cofactor evidence="1">
        <name>Mg(2+)</name>
        <dbReference type="ChEBI" id="CHEBI:18420"/>
    </cofactor>
</comment>
<dbReference type="AlphaFoldDB" id="A0A1G2BT20"/>
<dbReference type="Proteomes" id="UP000177349">
    <property type="component" value="Unassembled WGS sequence"/>
</dbReference>
<name>A0A1G2BT20_9BACT</name>
<dbReference type="Gene3D" id="3.90.79.10">
    <property type="entry name" value="Nucleoside Triphosphate Pyrophosphohydrolase"/>
    <property type="match status" value="1"/>
</dbReference>
<reference evidence="4 5" key="1">
    <citation type="journal article" date="2016" name="Nat. Commun.">
        <title>Thousands of microbial genomes shed light on interconnected biogeochemical processes in an aquifer system.</title>
        <authorList>
            <person name="Anantharaman K."/>
            <person name="Brown C.T."/>
            <person name="Hug L.A."/>
            <person name="Sharon I."/>
            <person name="Castelle C.J."/>
            <person name="Probst A.J."/>
            <person name="Thomas B.C."/>
            <person name="Singh A."/>
            <person name="Wilkins M.J."/>
            <person name="Karaoz U."/>
            <person name="Brodie E.L."/>
            <person name="Williams K.H."/>
            <person name="Hubbard S.S."/>
            <person name="Banfield J.F."/>
        </authorList>
    </citation>
    <scope>NUCLEOTIDE SEQUENCE [LARGE SCALE GENOMIC DNA]</scope>
</reference>
<organism evidence="4 5">
    <name type="scientific">Candidatus Komeilibacteria bacterium RIFCSPLOWO2_01_FULL_53_11</name>
    <dbReference type="NCBI Taxonomy" id="1798552"/>
    <lineage>
        <taxon>Bacteria</taxon>
        <taxon>Candidatus Komeiliibacteriota</taxon>
    </lineage>
</organism>
<dbReference type="PRINTS" id="PR00502">
    <property type="entry name" value="NUDIXFAMILY"/>
</dbReference>
<dbReference type="SUPFAM" id="SSF55811">
    <property type="entry name" value="Nudix"/>
    <property type="match status" value="1"/>
</dbReference>
<protein>
    <recommendedName>
        <fullName evidence="3">Nudix hydrolase domain-containing protein</fullName>
    </recommendedName>
</protein>
<dbReference type="PANTHER" id="PTHR43046:SF14">
    <property type="entry name" value="MUTT_NUDIX FAMILY PROTEIN"/>
    <property type="match status" value="1"/>
</dbReference>
<dbReference type="InterPro" id="IPR020476">
    <property type="entry name" value="Nudix_hydrolase"/>
</dbReference>
<evidence type="ECO:0000256" key="2">
    <source>
        <dbReference type="ARBA" id="ARBA00022801"/>
    </source>
</evidence>
<dbReference type="PROSITE" id="PS51462">
    <property type="entry name" value="NUDIX"/>
    <property type="match status" value="1"/>
</dbReference>
<sequence length="143" mass="16839">MRRERAAVILATERGILLMHRVRDGREYFAFPGGMVERGEKPRDAAVRECKEETGLDIVLDAREPLRLQQRYRDIESDEFFYFSRIYSGVLALGGEERERNSPLDNYEPIWMPIDELRRSDIVYPIRAKEAASKYYAETQSRF</sequence>